<evidence type="ECO:0000313" key="7">
    <source>
        <dbReference type="Proteomes" id="UP000031599"/>
    </source>
</evidence>
<proteinExistence type="predicted"/>
<dbReference type="InterPro" id="IPR016035">
    <property type="entry name" value="Acyl_Trfase/lysoPLipase"/>
</dbReference>
<gene>
    <name evidence="6" type="ORF">DB30_05963</name>
</gene>
<dbReference type="InterPro" id="IPR001227">
    <property type="entry name" value="Ac_transferase_dom_sf"/>
</dbReference>
<sequence length="314" mass="32436">MIAVLFAGHGAEHPGMGQDWVGPGSALVELAGSLAGFDAGKLLRRGGPSLHHTQVVQPLLTAVNLTILAALAQRGLAWQLCMGHSLGELAAWSASGAITASDAVTLAARRGAILAELARAHPGAMLALRFDLAGATGEAEAAKLDEALALGRAHGVVDPAVHNGPGQWVLSGQRPALAEIAKRFGGSFVATDGAWHSRLMAAGVAPFRVAVEAAAANAQPRSRGIITNQDGCLCRPEQDFVAPFVAQMTDTVRWVACLRTLAKLEVRDAVLVGPSKALAGSLLATLGAKIDAGALRVHRVETRRELDAVVELLA</sequence>
<evidence type="ECO:0000313" key="6">
    <source>
        <dbReference type="EMBL" id="KIG19059.1"/>
    </source>
</evidence>
<dbReference type="InterPro" id="IPR014043">
    <property type="entry name" value="Acyl_transferase_dom"/>
</dbReference>
<dbReference type="GO" id="GO:0006633">
    <property type="term" value="P:fatty acid biosynthetic process"/>
    <property type="evidence" value="ECO:0007669"/>
    <property type="project" value="TreeGrafter"/>
</dbReference>
<dbReference type="AlphaFoldDB" id="A0A0C1ZNL1"/>
<comment type="caution">
    <text evidence="6">The sequence shown here is derived from an EMBL/GenBank/DDBJ whole genome shotgun (WGS) entry which is preliminary data.</text>
</comment>
<evidence type="ECO:0000256" key="1">
    <source>
        <dbReference type="ARBA" id="ARBA00013258"/>
    </source>
</evidence>
<evidence type="ECO:0000259" key="5">
    <source>
        <dbReference type="SMART" id="SM00827"/>
    </source>
</evidence>
<dbReference type="Proteomes" id="UP000031599">
    <property type="component" value="Unassembled WGS sequence"/>
</dbReference>
<accession>A0A0C1ZNL1</accession>
<dbReference type="Gene3D" id="3.40.366.10">
    <property type="entry name" value="Malonyl-Coenzyme A Acyl Carrier Protein, domain 2"/>
    <property type="match status" value="1"/>
</dbReference>
<evidence type="ECO:0000256" key="4">
    <source>
        <dbReference type="ARBA" id="ARBA00048462"/>
    </source>
</evidence>
<dbReference type="Pfam" id="PF00698">
    <property type="entry name" value="Acyl_transf_1"/>
    <property type="match status" value="1"/>
</dbReference>
<dbReference type="PANTHER" id="PTHR42681">
    <property type="entry name" value="MALONYL-COA-ACYL CARRIER PROTEIN TRANSACYLASE, MITOCHONDRIAL"/>
    <property type="match status" value="1"/>
</dbReference>
<dbReference type="EC" id="2.3.1.39" evidence="1"/>
<dbReference type="InterPro" id="IPR016036">
    <property type="entry name" value="Malonyl_transacylase_ACP-bd"/>
</dbReference>
<dbReference type="EMBL" id="JMCC02000006">
    <property type="protein sequence ID" value="KIG19059.1"/>
    <property type="molecule type" value="Genomic_DNA"/>
</dbReference>
<protein>
    <recommendedName>
        <fullName evidence="1">[acyl-carrier-protein] S-malonyltransferase</fullName>
        <ecNumber evidence="1">2.3.1.39</ecNumber>
    </recommendedName>
</protein>
<dbReference type="GO" id="GO:0004314">
    <property type="term" value="F:[acyl-carrier-protein] S-malonyltransferase activity"/>
    <property type="evidence" value="ECO:0007669"/>
    <property type="project" value="UniProtKB-EC"/>
</dbReference>
<keyword evidence="2" id="KW-0808">Transferase</keyword>
<evidence type="ECO:0000256" key="3">
    <source>
        <dbReference type="ARBA" id="ARBA00023315"/>
    </source>
</evidence>
<evidence type="ECO:0000256" key="2">
    <source>
        <dbReference type="ARBA" id="ARBA00022679"/>
    </source>
</evidence>
<reference evidence="6 7" key="1">
    <citation type="submission" date="2014-12" db="EMBL/GenBank/DDBJ databases">
        <title>Genome assembly of Enhygromyxa salina DSM 15201.</title>
        <authorList>
            <person name="Sharma G."/>
            <person name="Subramanian S."/>
        </authorList>
    </citation>
    <scope>NUCLEOTIDE SEQUENCE [LARGE SCALE GENOMIC DNA]</scope>
    <source>
        <strain evidence="6 7">DSM 15201</strain>
    </source>
</reference>
<dbReference type="PANTHER" id="PTHR42681:SF1">
    <property type="entry name" value="MALONYL-COA-ACYL CARRIER PROTEIN TRANSACYLASE, MITOCHONDRIAL"/>
    <property type="match status" value="1"/>
</dbReference>
<comment type="catalytic activity">
    <reaction evidence="4">
        <text>holo-[ACP] + malonyl-CoA = malonyl-[ACP] + CoA</text>
        <dbReference type="Rhea" id="RHEA:41792"/>
        <dbReference type="Rhea" id="RHEA-COMP:9623"/>
        <dbReference type="Rhea" id="RHEA-COMP:9685"/>
        <dbReference type="ChEBI" id="CHEBI:57287"/>
        <dbReference type="ChEBI" id="CHEBI:57384"/>
        <dbReference type="ChEBI" id="CHEBI:64479"/>
        <dbReference type="ChEBI" id="CHEBI:78449"/>
        <dbReference type="EC" id="2.3.1.39"/>
    </reaction>
</comment>
<keyword evidence="3" id="KW-0012">Acyltransferase</keyword>
<dbReference type="SUPFAM" id="SSF55048">
    <property type="entry name" value="Probable ACP-binding domain of malonyl-CoA ACP transacylase"/>
    <property type="match status" value="1"/>
</dbReference>
<feature type="domain" description="Malonyl-CoA:ACP transacylase (MAT)" evidence="5">
    <location>
        <begin position="5"/>
        <end position="299"/>
    </location>
</feature>
<dbReference type="SUPFAM" id="SSF52151">
    <property type="entry name" value="FabD/lysophospholipase-like"/>
    <property type="match status" value="1"/>
</dbReference>
<organism evidence="6 7">
    <name type="scientific">Enhygromyxa salina</name>
    <dbReference type="NCBI Taxonomy" id="215803"/>
    <lineage>
        <taxon>Bacteria</taxon>
        <taxon>Pseudomonadati</taxon>
        <taxon>Myxococcota</taxon>
        <taxon>Polyangia</taxon>
        <taxon>Nannocystales</taxon>
        <taxon>Nannocystaceae</taxon>
        <taxon>Enhygromyxa</taxon>
    </lineage>
</organism>
<name>A0A0C1ZNL1_9BACT</name>
<dbReference type="GO" id="GO:0005829">
    <property type="term" value="C:cytosol"/>
    <property type="evidence" value="ECO:0007669"/>
    <property type="project" value="TreeGrafter"/>
</dbReference>
<dbReference type="SMART" id="SM00827">
    <property type="entry name" value="PKS_AT"/>
    <property type="match status" value="1"/>
</dbReference>
<dbReference type="Gene3D" id="3.30.70.250">
    <property type="entry name" value="Malonyl-CoA ACP transacylase, ACP-binding"/>
    <property type="match status" value="1"/>
</dbReference>
<dbReference type="InterPro" id="IPR050858">
    <property type="entry name" value="Mal-CoA-ACP_Trans/PKS_FabD"/>
</dbReference>